<dbReference type="AlphaFoldDB" id="A0A127VES7"/>
<evidence type="ECO:0000313" key="2">
    <source>
        <dbReference type="EMBL" id="AMP99842.1"/>
    </source>
</evidence>
<evidence type="ECO:0000313" key="3">
    <source>
        <dbReference type="Proteomes" id="UP000071561"/>
    </source>
</evidence>
<dbReference type="Proteomes" id="UP000071561">
    <property type="component" value="Chromosome"/>
</dbReference>
<organism evidence="2 3">
    <name type="scientific">Pedobacter cryoconitis</name>
    <dbReference type="NCBI Taxonomy" id="188932"/>
    <lineage>
        <taxon>Bacteria</taxon>
        <taxon>Pseudomonadati</taxon>
        <taxon>Bacteroidota</taxon>
        <taxon>Sphingobacteriia</taxon>
        <taxon>Sphingobacteriales</taxon>
        <taxon>Sphingobacteriaceae</taxon>
        <taxon>Pedobacter</taxon>
    </lineage>
</organism>
<dbReference type="OrthoDB" id="6397589at2"/>
<sequence>MASYSITKINEYDAHGGPSSEKPGGDGHAKTATREGRYVINSIGKHVSYGKYAYWSGVAWGTEMRLDGDITMVKNGGAWVRLTDVNAQWGKYKTQQKQVTEYIRQQYTAISNSKAFPNRWIFNDFGHTSVKYFKDNNHNWKLDGKEQVLGDFIHTTPPDEYLTSINKGSQIKLSESHGCIHVKPLDIDTMIGNGYLKKGNTIEVHSYTERMIPVSLTRSIARPPFEVHFYPGLFKIAIYRVSIKK</sequence>
<feature type="region of interest" description="Disordered" evidence="1">
    <location>
        <begin position="9"/>
        <end position="33"/>
    </location>
</feature>
<reference evidence="2 3" key="1">
    <citation type="submission" date="2016-03" db="EMBL/GenBank/DDBJ databases">
        <title>Complete genome sequence of Pedobacter cryoconitis PAMC 27485.</title>
        <authorList>
            <person name="Lee J."/>
            <person name="Kim O.-S."/>
        </authorList>
    </citation>
    <scope>NUCLEOTIDE SEQUENCE [LARGE SCALE GENOMIC DNA]</scope>
    <source>
        <strain evidence="2 3">PAMC 27485</strain>
    </source>
</reference>
<dbReference type="PATRIC" id="fig|188932.3.peg.3097"/>
<accession>A0A127VES7</accession>
<gene>
    <name evidence="2" type="ORF">AY601_2968</name>
</gene>
<evidence type="ECO:0000256" key="1">
    <source>
        <dbReference type="SAM" id="MobiDB-lite"/>
    </source>
</evidence>
<dbReference type="RefSeq" id="WP_068402365.1">
    <property type="nucleotide sequence ID" value="NZ_CP014504.1"/>
</dbReference>
<dbReference type="EMBL" id="CP014504">
    <property type="protein sequence ID" value="AMP99842.1"/>
    <property type="molecule type" value="Genomic_DNA"/>
</dbReference>
<proteinExistence type="predicted"/>
<dbReference type="KEGG" id="pcm:AY601_2968"/>
<protein>
    <submittedName>
        <fullName evidence="2">Uncharacterized protein</fullName>
    </submittedName>
</protein>
<keyword evidence="3" id="KW-1185">Reference proteome</keyword>
<feature type="compositionally biased region" description="Basic and acidic residues" evidence="1">
    <location>
        <begin position="23"/>
        <end position="33"/>
    </location>
</feature>
<name>A0A127VES7_9SPHI</name>